<keyword evidence="2" id="KW-1185">Reference proteome</keyword>
<dbReference type="AlphaFoldDB" id="A0A833W450"/>
<accession>A0A833W450</accession>
<comment type="caution">
    <text evidence="1">The sequence shown here is derived from an EMBL/GenBank/DDBJ whole genome shotgun (WGS) entry which is preliminary data.</text>
</comment>
<dbReference type="EMBL" id="WSZM01000117">
    <property type="protein sequence ID" value="KAF4041644.1"/>
    <property type="molecule type" value="Genomic_DNA"/>
</dbReference>
<organism evidence="1 2">
    <name type="scientific">Phytophthora infestans</name>
    <name type="common">Potato late blight agent</name>
    <name type="synonym">Botrytis infestans</name>
    <dbReference type="NCBI Taxonomy" id="4787"/>
    <lineage>
        <taxon>Eukaryota</taxon>
        <taxon>Sar</taxon>
        <taxon>Stramenopiles</taxon>
        <taxon>Oomycota</taxon>
        <taxon>Peronosporomycetes</taxon>
        <taxon>Peronosporales</taxon>
        <taxon>Peronosporaceae</taxon>
        <taxon>Phytophthora</taxon>
    </lineage>
</organism>
<dbReference type="PANTHER" id="PTHR40866:SF1">
    <property type="entry name" value="BED-TYPE DOMAIN-CONTAINING PROTEIN"/>
    <property type="match status" value="1"/>
</dbReference>
<sequence length="212" mass="24031">MKMLNRCDKRIPALRQLSTKNAVKCGVNKLILSAAEAMEVSELLKDLRKLDSVTVELQSETLTMLDARELFEHTIESFPSMKKFLSANASIVNSAVFERAVVRLQTGRKLTAAEMAASARLFSPITNDRASNDEKESSDDEDNISFAQQALKRRRLTGPKETYIDTNFIPPTSNICERLFSQSKLFLTDQRRARRPATLEMLVFLKANRSLW</sequence>
<protein>
    <recommendedName>
        <fullName evidence="3">HAT C-terminal dimerisation domain-containing protein</fullName>
    </recommendedName>
</protein>
<dbReference type="InterPro" id="IPR012337">
    <property type="entry name" value="RNaseH-like_sf"/>
</dbReference>
<evidence type="ECO:0000313" key="2">
    <source>
        <dbReference type="Proteomes" id="UP000602510"/>
    </source>
</evidence>
<reference evidence="1" key="1">
    <citation type="submission" date="2020-04" db="EMBL/GenBank/DDBJ databases">
        <title>Hybrid Assembly of Korean Phytophthora infestans isolates.</title>
        <authorList>
            <person name="Prokchorchik M."/>
            <person name="Lee Y."/>
            <person name="Seo J."/>
            <person name="Cho J.-H."/>
            <person name="Park Y.-E."/>
            <person name="Jang D.-C."/>
            <person name="Im J.-S."/>
            <person name="Choi J.-G."/>
            <person name="Park H.-J."/>
            <person name="Lee G.-B."/>
            <person name="Lee Y.-G."/>
            <person name="Hong S.-Y."/>
            <person name="Cho K."/>
            <person name="Sohn K.H."/>
        </authorList>
    </citation>
    <scope>NUCLEOTIDE SEQUENCE</scope>
    <source>
        <strain evidence="1">KR_1_A1</strain>
    </source>
</reference>
<name>A0A833W450_PHYIN</name>
<dbReference type="PANTHER" id="PTHR40866">
    <property type="entry name" value="BED-TYPE DOMAIN-CONTAINING PROTEIN"/>
    <property type="match status" value="1"/>
</dbReference>
<proteinExistence type="predicted"/>
<gene>
    <name evidence="1" type="ORF">GN244_ATG06161</name>
</gene>
<evidence type="ECO:0008006" key="3">
    <source>
        <dbReference type="Google" id="ProtNLM"/>
    </source>
</evidence>
<evidence type="ECO:0000313" key="1">
    <source>
        <dbReference type="EMBL" id="KAF4041644.1"/>
    </source>
</evidence>
<dbReference type="Proteomes" id="UP000602510">
    <property type="component" value="Unassembled WGS sequence"/>
</dbReference>
<dbReference type="SUPFAM" id="SSF53098">
    <property type="entry name" value="Ribonuclease H-like"/>
    <property type="match status" value="1"/>
</dbReference>